<dbReference type="GeneTree" id="ENSGT00950000183035"/>
<evidence type="ECO:0000313" key="2">
    <source>
        <dbReference type="Ensembl" id="ENSCSAVP00000017499.1"/>
    </source>
</evidence>
<dbReference type="InterPro" id="IPR001478">
    <property type="entry name" value="PDZ"/>
</dbReference>
<dbReference type="Ensembl" id="ENSCSAVT00000017690.1">
    <property type="protein sequence ID" value="ENSCSAVP00000017499.1"/>
    <property type="gene ID" value="ENSCSAVG00000010306.1"/>
</dbReference>
<dbReference type="Pfam" id="PF00595">
    <property type="entry name" value="PDZ"/>
    <property type="match status" value="1"/>
</dbReference>
<dbReference type="SUPFAM" id="SSF50156">
    <property type="entry name" value="PDZ domain-like"/>
    <property type="match status" value="1"/>
</dbReference>
<name>H2ZIT3_CIOSA</name>
<protein>
    <recommendedName>
        <fullName evidence="1">PDZ domain-containing protein</fullName>
    </recommendedName>
</protein>
<dbReference type="AlphaFoldDB" id="H2ZIT3"/>
<dbReference type="PANTHER" id="PTHR46221">
    <property type="entry name" value="FERM AND PDZ DOMAIN-CONTAINING PROTEIN FAMILY MEMBER"/>
    <property type="match status" value="1"/>
</dbReference>
<keyword evidence="3" id="KW-1185">Reference proteome</keyword>
<organism evidence="2 3">
    <name type="scientific">Ciona savignyi</name>
    <name type="common">Pacific transparent sea squirt</name>
    <dbReference type="NCBI Taxonomy" id="51511"/>
    <lineage>
        <taxon>Eukaryota</taxon>
        <taxon>Metazoa</taxon>
        <taxon>Chordata</taxon>
        <taxon>Tunicata</taxon>
        <taxon>Ascidiacea</taxon>
        <taxon>Phlebobranchia</taxon>
        <taxon>Cionidae</taxon>
        <taxon>Ciona</taxon>
    </lineage>
</organism>
<dbReference type="PROSITE" id="PS50106">
    <property type="entry name" value="PDZ"/>
    <property type="match status" value="1"/>
</dbReference>
<dbReference type="PANTHER" id="PTHR46221:SF3">
    <property type="entry name" value="FERM AND PDZ DOMAIN-CONTAINING PROTEIN 4"/>
    <property type="match status" value="1"/>
</dbReference>
<dbReference type="Gene3D" id="2.30.42.10">
    <property type="match status" value="1"/>
</dbReference>
<dbReference type="Proteomes" id="UP000007875">
    <property type="component" value="Unassembled WGS sequence"/>
</dbReference>
<dbReference type="InterPro" id="IPR036034">
    <property type="entry name" value="PDZ_sf"/>
</dbReference>
<dbReference type="STRING" id="51511.ENSCSAVP00000017499"/>
<sequence>MALDYSDTPYILNHITQRVSYTDPRPAQADDQLNPVNHLHAPRHYFIKRDNKLGFGFIAGSEKPVIVRSVSPGGPADTKLMPGDQIIKIGEENVKS</sequence>
<dbReference type="InParanoid" id="H2ZIT3"/>
<reference evidence="2" key="3">
    <citation type="submission" date="2025-09" db="UniProtKB">
        <authorList>
            <consortium name="Ensembl"/>
        </authorList>
    </citation>
    <scope>IDENTIFICATION</scope>
</reference>
<dbReference type="HOGENOM" id="CLU_2364901_0_0_1"/>
<evidence type="ECO:0000313" key="3">
    <source>
        <dbReference type="Proteomes" id="UP000007875"/>
    </source>
</evidence>
<dbReference type="eggNOG" id="KOG3552">
    <property type="taxonomic scope" value="Eukaryota"/>
</dbReference>
<accession>H2ZIT3</accession>
<reference evidence="2" key="2">
    <citation type="submission" date="2025-08" db="UniProtKB">
        <authorList>
            <consortium name="Ensembl"/>
        </authorList>
    </citation>
    <scope>IDENTIFICATION</scope>
</reference>
<feature type="domain" description="PDZ" evidence="1">
    <location>
        <begin position="53"/>
        <end position="96"/>
    </location>
</feature>
<proteinExistence type="predicted"/>
<evidence type="ECO:0000259" key="1">
    <source>
        <dbReference type="PROSITE" id="PS50106"/>
    </source>
</evidence>
<reference evidence="3" key="1">
    <citation type="submission" date="2003-08" db="EMBL/GenBank/DDBJ databases">
        <authorList>
            <person name="Birren B."/>
            <person name="Nusbaum C."/>
            <person name="Abebe A."/>
            <person name="Abouelleil A."/>
            <person name="Adekoya E."/>
            <person name="Ait-zahra M."/>
            <person name="Allen N."/>
            <person name="Allen T."/>
            <person name="An P."/>
            <person name="Anderson M."/>
            <person name="Anderson S."/>
            <person name="Arachchi H."/>
            <person name="Armbruster J."/>
            <person name="Bachantsang P."/>
            <person name="Baldwin J."/>
            <person name="Barry A."/>
            <person name="Bayul T."/>
            <person name="Blitshsteyn B."/>
            <person name="Bloom T."/>
            <person name="Blye J."/>
            <person name="Boguslavskiy L."/>
            <person name="Borowsky M."/>
            <person name="Boukhgalter B."/>
            <person name="Brunache A."/>
            <person name="Butler J."/>
            <person name="Calixte N."/>
            <person name="Calvo S."/>
            <person name="Camarata J."/>
            <person name="Campo K."/>
            <person name="Chang J."/>
            <person name="Cheshatsang Y."/>
            <person name="Citroen M."/>
            <person name="Collymore A."/>
            <person name="Considine T."/>
            <person name="Cook A."/>
            <person name="Cooke P."/>
            <person name="Corum B."/>
            <person name="Cuomo C."/>
            <person name="David R."/>
            <person name="Dawoe T."/>
            <person name="Degray S."/>
            <person name="Dodge S."/>
            <person name="Dooley K."/>
            <person name="Dorje P."/>
            <person name="Dorjee K."/>
            <person name="Dorris L."/>
            <person name="Duffey N."/>
            <person name="Dupes A."/>
            <person name="Elkins T."/>
            <person name="Engels R."/>
            <person name="Erickson J."/>
            <person name="Farina A."/>
            <person name="Faro S."/>
            <person name="Ferreira P."/>
            <person name="Fischer H."/>
            <person name="Fitzgerald M."/>
            <person name="Foley K."/>
            <person name="Gage D."/>
            <person name="Galagan J."/>
            <person name="Gearin G."/>
            <person name="Gnerre S."/>
            <person name="Gnirke A."/>
            <person name="Goyette A."/>
            <person name="Graham J."/>
            <person name="Grandbois E."/>
            <person name="Gyaltsen K."/>
            <person name="Hafez N."/>
            <person name="Hagopian D."/>
            <person name="Hagos B."/>
            <person name="Hall J."/>
            <person name="Hatcher B."/>
            <person name="Heller A."/>
            <person name="Higgins H."/>
            <person name="Honan T."/>
            <person name="Horn A."/>
            <person name="Houde N."/>
            <person name="Hughes L."/>
            <person name="Hulme W."/>
            <person name="Husby E."/>
            <person name="Iliev I."/>
            <person name="Jaffe D."/>
            <person name="Jones C."/>
            <person name="Kamal M."/>
            <person name="Kamat A."/>
            <person name="Kamvysselis M."/>
            <person name="Karlsson E."/>
            <person name="Kells C."/>
            <person name="Kieu A."/>
            <person name="Kisner P."/>
            <person name="Kodira C."/>
            <person name="Kulbokas E."/>
            <person name="Labutti K."/>
            <person name="Lama D."/>
            <person name="Landers T."/>
            <person name="Leger J."/>
            <person name="Levine S."/>
            <person name="Lewis D."/>
            <person name="Lewis T."/>
            <person name="Lindblad-toh K."/>
            <person name="Liu X."/>
            <person name="Lokyitsang T."/>
            <person name="Lokyitsang Y."/>
            <person name="Lucien O."/>
            <person name="Lui A."/>
            <person name="Ma L.J."/>
            <person name="Mabbitt R."/>
            <person name="Macdonald J."/>
            <person name="Maclean C."/>
            <person name="Major J."/>
            <person name="Manning J."/>
            <person name="Marabella R."/>
            <person name="Maru K."/>
            <person name="Matthews C."/>
            <person name="Mauceli E."/>
            <person name="Mccarthy M."/>
            <person name="Mcdonough S."/>
            <person name="Mcghee T."/>
            <person name="Meldrim J."/>
            <person name="Meneus L."/>
            <person name="Mesirov J."/>
            <person name="Mihalev A."/>
            <person name="Mihova T."/>
            <person name="Mikkelsen T."/>
            <person name="Mlenga V."/>
            <person name="Moru K."/>
            <person name="Mozes J."/>
            <person name="Mulrain L."/>
            <person name="Munson G."/>
            <person name="Naylor J."/>
            <person name="Newes C."/>
            <person name="Nguyen C."/>
            <person name="Nguyen N."/>
            <person name="Nguyen T."/>
            <person name="Nicol R."/>
            <person name="Nielsen C."/>
            <person name="Nizzari M."/>
            <person name="Norbu C."/>
            <person name="Norbu N."/>
            <person name="O'donnell P."/>
            <person name="Okoawo O."/>
            <person name="O'leary S."/>
            <person name="Omotosho B."/>
            <person name="O'neill K."/>
            <person name="Osman S."/>
            <person name="Parker S."/>
            <person name="Perrin D."/>
            <person name="Phunkhang P."/>
            <person name="Piqani B."/>
            <person name="Purcell S."/>
            <person name="Rachupka T."/>
            <person name="Ramasamy U."/>
            <person name="Rameau R."/>
            <person name="Ray V."/>
            <person name="Raymond C."/>
            <person name="Retta R."/>
            <person name="Richardson S."/>
            <person name="Rise C."/>
            <person name="Rodriguez J."/>
            <person name="Rogers J."/>
            <person name="Rogov P."/>
            <person name="Rutman M."/>
            <person name="Schupbach R."/>
            <person name="Seaman C."/>
            <person name="Settipalli S."/>
            <person name="Sharpe T."/>
            <person name="Sheridan J."/>
            <person name="Sherpa N."/>
            <person name="Shi J."/>
            <person name="Smirnov S."/>
            <person name="Smith C."/>
            <person name="Sougnez C."/>
            <person name="Spencer B."/>
            <person name="Stalker J."/>
            <person name="Stange-thomann N."/>
            <person name="Stavropoulos S."/>
            <person name="Stetson K."/>
            <person name="Stone C."/>
            <person name="Stone S."/>
            <person name="Stubbs M."/>
            <person name="Talamas J."/>
            <person name="Tchuinga P."/>
            <person name="Tenzing P."/>
            <person name="Tesfaye S."/>
            <person name="Theodore J."/>
            <person name="Thoulutsang Y."/>
            <person name="Topham K."/>
            <person name="Towey S."/>
            <person name="Tsamla T."/>
            <person name="Tsomo N."/>
            <person name="Vallee D."/>
            <person name="Vassiliev H."/>
            <person name="Venkataraman V."/>
            <person name="Vinson J."/>
            <person name="Vo A."/>
            <person name="Wade C."/>
            <person name="Wang S."/>
            <person name="Wangchuk T."/>
            <person name="Wangdi T."/>
            <person name="Whittaker C."/>
            <person name="Wilkinson J."/>
            <person name="Wu Y."/>
            <person name="Wyman D."/>
            <person name="Yadav S."/>
            <person name="Yang S."/>
            <person name="Yang X."/>
            <person name="Yeager S."/>
            <person name="Yee E."/>
            <person name="Young G."/>
            <person name="Zainoun J."/>
            <person name="Zembeck L."/>
            <person name="Zimmer A."/>
            <person name="Zody M."/>
            <person name="Lander E."/>
        </authorList>
    </citation>
    <scope>NUCLEOTIDE SEQUENCE [LARGE SCALE GENOMIC DNA]</scope>
</reference>